<gene>
    <name evidence="1" type="ORF">NP493_2539g00000</name>
</gene>
<keyword evidence="2" id="KW-1185">Reference proteome</keyword>
<dbReference type="EMBL" id="JAODUO010002552">
    <property type="protein sequence ID" value="KAK2151821.1"/>
    <property type="molecule type" value="Genomic_DNA"/>
</dbReference>
<name>A0AAD9JFR4_RIDPI</name>
<evidence type="ECO:0000313" key="1">
    <source>
        <dbReference type="EMBL" id="KAK2151821.1"/>
    </source>
</evidence>
<protein>
    <submittedName>
        <fullName evidence="1">Uncharacterized protein</fullName>
    </submittedName>
</protein>
<organism evidence="1 2">
    <name type="scientific">Ridgeia piscesae</name>
    <name type="common">Tubeworm</name>
    <dbReference type="NCBI Taxonomy" id="27915"/>
    <lineage>
        <taxon>Eukaryota</taxon>
        <taxon>Metazoa</taxon>
        <taxon>Spiralia</taxon>
        <taxon>Lophotrochozoa</taxon>
        <taxon>Annelida</taxon>
        <taxon>Polychaeta</taxon>
        <taxon>Sedentaria</taxon>
        <taxon>Canalipalpata</taxon>
        <taxon>Sabellida</taxon>
        <taxon>Siboglinidae</taxon>
        <taxon>Ridgeia</taxon>
    </lineage>
</organism>
<evidence type="ECO:0000313" key="2">
    <source>
        <dbReference type="Proteomes" id="UP001209878"/>
    </source>
</evidence>
<accession>A0AAD9JFR4</accession>
<comment type="caution">
    <text evidence="1">The sequence shown here is derived from an EMBL/GenBank/DDBJ whole genome shotgun (WGS) entry which is preliminary data.</text>
</comment>
<sequence length="77" mass="8616">MRIMNCIAIFQVAGFNARFQNPDGIAAVCSIQVATKTIDWCVSWGQGIFLSPILNTRNQRKVTHRCPLCQRSCQNSS</sequence>
<proteinExistence type="predicted"/>
<reference evidence="1" key="1">
    <citation type="journal article" date="2023" name="Mol. Biol. Evol.">
        <title>Third-Generation Sequencing Reveals the Adaptive Role of the Epigenome in Three Deep-Sea Polychaetes.</title>
        <authorList>
            <person name="Perez M."/>
            <person name="Aroh O."/>
            <person name="Sun Y."/>
            <person name="Lan Y."/>
            <person name="Juniper S.K."/>
            <person name="Young C.R."/>
            <person name="Angers B."/>
            <person name="Qian P.Y."/>
        </authorList>
    </citation>
    <scope>NUCLEOTIDE SEQUENCE</scope>
    <source>
        <strain evidence="1">R07B-5</strain>
    </source>
</reference>
<dbReference type="Proteomes" id="UP001209878">
    <property type="component" value="Unassembled WGS sequence"/>
</dbReference>
<dbReference type="AlphaFoldDB" id="A0AAD9JFR4"/>